<dbReference type="OMA" id="FSMDGDQ"/>
<evidence type="ECO:0000256" key="2">
    <source>
        <dbReference type="ARBA" id="ARBA00010008"/>
    </source>
</evidence>
<comment type="similarity">
    <text evidence="2">Belongs to the class-II pyridoxal-phosphate-dependent aminotransferase family. BioF subfamily.</text>
</comment>
<dbReference type="EMBL" id="KB454485">
    <property type="protein sequence ID" value="EME32548.1"/>
    <property type="molecule type" value="Genomic_DNA"/>
</dbReference>
<dbReference type="Gramene" id="EME32548">
    <property type="protein sequence ID" value="EME32548"/>
    <property type="gene ID" value="Gasu_03220"/>
</dbReference>
<keyword evidence="7" id="KW-0012">Acyltransferase</keyword>
<dbReference type="GeneID" id="17091118"/>
<gene>
    <name evidence="7" type="ORF">Gasu_03220</name>
</gene>
<dbReference type="KEGG" id="gsl:Gasu_03220"/>
<evidence type="ECO:0000256" key="3">
    <source>
        <dbReference type="ARBA" id="ARBA00022679"/>
    </source>
</evidence>
<dbReference type="PANTHER" id="PTHR13693">
    <property type="entry name" value="CLASS II AMINOTRANSFERASE/8-AMINO-7-OXONONANOATE SYNTHASE"/>
    <property type="match status" value="1"/>
</dbReference>
<name>M2Y8Z2_GALSU</name>
<comment type="cofactor">
    <cofactor evidence="1 5">
        <name>pyridoxal 5'-phosphate</name>
        <dbReference type="ChEBI" id="CHEBI:597326"/>
    </cofactor>
</comment>
<dbReference type="GO" id="GO:0030170">
    <property type="term" value="F:pyridoxal phosphate binding"/>
    <property type="evidence" value="ECO:0007669"/>
    <property type="project" value="InterPro"/>
</dbReference>
<dbReference type="eggNOG" id="KOG1360">
    <property type="taxonomic scope" value="Eukaryota"/>
</dbReference>
<evidence type="ECO:0000259" key="6">
    <source>
        <dbReference type="Pfam" id="PF00155"/>
    </source>
</evidence>
<dbReference type="Pfam" id="PF00155">
    <property type="entry name" value="Aminotran_1_2"/>
    <property type="match status" value="1"/>
</dbReference>
<dbReference type="EC" id="2.3.1.47" evidence="7"/>
<proteinExistence type="inferred from homology"/>
<dbReference type="InterPro" id="IPR001917">
    <property type="entry name" value="Aminotrans_II_pyridoxalP_BS"/>
</dbReference>
<dbReference type="Gene3D" id="3.40.640.10">
    <property type="entry name" value="Type I PLP-dependent aspartate aminotransferase-like (Major domain)"/>
    <property type="match status" value="1"/>
</dbReference>
<keyword evidence="3 7" id="KW-0808">Transferase</keyword>
<dbReference type="OrthoDB" id="2382073at2759"/>
<evidence type="ECO:0000256" key="4">
    <source>
        <dbReference type="ARBA" id="ARBA00022898"/>
    </source>
</evidence>
<sequence>MLNVHVDYSLHSERVQYIYQRFHNLLTSRARRGLLRSLSVPSANQIDFSSNDYLCLSRSELFMESIKRESAKDSLQRVGSTGSRLLSGNSQYAEDLERLIADFHCAESALLFNSGFTCNLSIMGYIAQEEDLILVDQFAHSSIHEGCKISRSKVRVFPHNDIDALRNLLKDKSNIELLHGSIFIVVESIYSMDGDFAPVEELLEICLEFGTHLIVDEAHSAGVYGKRGEGIVQMKGLHQHPCLFMRVVTFGKAFGCHGAAALCRSIVREYLINYARPLIYSTSLSYHGLCCIRAAYSLMNTPQLLERRQKLFGVIDYFRSTTYPLLGNRLLDRPESPIQAILVPGNKNCIYVANLLRRQNISIYPIRSPTVPKGAERIRITLHSDNTCEDIDLLVRLLESSMSNFYKARY</sequence>
<evidence type="ECO:0000313" key="8">
    <source>
        <dbReference type="Proteomes" id="UP000030680"/>
    </source>
</evidence>
<dbReference type="InterPro" id="IPR004839">
    <property type="entry name" value="Aminotransferase_I/II_large"/>
</dbReference>
<accession>M2Y8Z2</accession>
<protein>
    <submittedName>
        <fullName evidence="7">8-amino-7-oxononanoate synthase</fullName>
        <ecNumber evidence="7">2.3.1.47</ecNumber>
    </submittedName>
</protein>
<dbReference type="AlphaFoldDB" id="M2Y8Z2"/>
<dbReference type="STRING" id="130081.M2Y8Z2"/>
<dbReference type="GO" id="GO:0008710">
    <property type="term" value="F:8-amino-7-oxononanoate synthase activity"/>
    <property type="evidence" value="ECO:0007669"/>
    <property type="project" value="UniProtKB-EC"/>
</dbReference>
<dbReference type="RefSeq" id="XP_005709068.1">
    <property type="nucleotide sequence ID" value="XM_005709011.1"/>
</dbReference>
<keyword evidence="4 5" id="KW-0663">Pyridoxal phosphate</keyword>
<organism evidence="7 8">
    <name type="scientific">Galdieria sulphuraria</name>
    <name type="common">Red alga</name>
    <dbReference type="NCBI Taxonomy" id="130081"/>
    <lineage>
        <taxon>Eukaryota</taxon>
        <taxon>Rhodophyta</taxon>
        <taxon>Bangiophyceae</taxon>
        <taxon>Galdieriales</taxon>
        <taxon>Galdieriaceae</taxon>
        <taxon>Galdieria</taxon>
    </lineage>
</organism>
<dbReference type="InterPro" id="IPR015421">
    <property type="entry name" value="PyrdxlP-dep_Trfase_major"/>
</dbReference>
<feature type="domain" description="Aminotransferase class I/classII large" evidence="6">
    <location>
        <begin position="44"/>
        <end position="389"/>
    </location>
</feature>
<dbReference type="Gene3D" id="3.90.1150.10">
    <property type="entry name" value="Aspartate Aminotransferase, domain 1"/>
    <property type="match status" value="1"/>
</dbReference>
<dbReference type="SUPFAM" id="SSF53383">
    <property type="entry name" value="PLP-dependent transferases"/>
    <property type="match status" value="1"/>
</dbReference>
<dbReference type="InterPro" id="IPR015424">
    <property type="entry name" value="PyrdxlP-dep_Trfase"/>
</dbReference>
<dbReference type="PANTHER" id="PTHR13693:SF77">
    <property type="entry name" value="8-AMINO-7-OXONONANOATE SYNTHASE"/>
    <property type="match status" value="1"/>
</dbReference>
<dbReference type="InterPro" id="IPR015422">
    <property type="entry name" value="PyrdxlP-dep_Trfase_small"/>
</dbReference>
<dbReference type="PROSITE" id="PS00599">
    <property type="entry name" value="AA_TRANSFER_CLASS_2"/>
    <property type="match status" value="1"/>
</dbReference>
<evidence type="ECO:0000256" key="5">
    <source>
        <dbReference type="RuleBase" id="RU003693"/>
    </source>
</evidence>
<dbReference type="Proteomes" id="UP000030680">
    <property type="component" value="Unassembled WGS sequence"/>
</dbReference>
<evidence type="ECO:0000256" key="1">
    <source>
        <dbReference type="ARBA" id="ARBA00001933"/>
    </source>
</evidence>
<dbReference type="InterPro" id="IPR050087">
    <property type="entry name" value="AON_synthase_class-II"/>
</dbReference>
<reference evidence="8" key="1">
    <citation type="journal article" date="2013" name="Science">
        <title>Gene transfer from bacteria and archaea facilitated evolution of an extremophilic eukaryote.</title>
        <authorList>
            <person name="Schonknecht G."/>
            <person name="Chen W.H."/>
            <person name="Ternes C.M."/>
            <person name="Barbier G.G."/>
            <person name="Shrestha R.P."/>
            <person name="Stanke M."/>
            <person name="Brautigam A."/>
            <person name="Baker B.J."/>
            <person name="Banfield J.F."/>
            <person name="Garavito R.M."/>
            <person name="Carr K."/>
            <person name="Wilkerson C."/>
            <person name="Rensing S.A."/>
            <person name="Gagneul D."/>
            <person name="Dickenson N.E."/>
            <person name="Oesterhelt C."/>
            <person name="Lercher M.J."/>
            <person name="Weber A.P."/>
        </authorList>
    </citation>
    <scope>NUCLEOTIDE SEQUENCE [LARGE SCALE GENOMIC DNA]</scope>
    <source>
        <strain evidence="8">074W</strain>
    </source>
</reference>
<keyword evidence="8" id="KW-1185">Reference proteome</keyword>
<evidence type="ECO:0000313" key="7">
    <source>
        <dbReference type="EMBL" id="EME32548.1"/>
    </source>
</evidence>